<dbReference type="CDD" id="cd22752">
    <property type="entry name" value="OTU_OTUD5-like"/>
    <property type="match status" value="1"/>
</dbReference>
<dbReference type="GO" id="GO:0010629">
    <property type="term" value="P:negative regulation of gene expression"/>
    <property type="evidence" value="ECO:0007669"/>
    <property type="project" value="UniProtKB-ARBA"/>
</dbReference>
<dbReference type="InterPro" id="IPR050704">
    <property type="entry name" value="Peptidase_C85-like"/>
</dbReference>
<dbReference type="InterPro" id="IPR038765">
    <property type="entry name" value="Papain-like_cys_pep_sf"/>
</dbReference>
<keyword evidence="7" id="KW-0788">Thiol protease</keyword>
<dbReference type="GO" id="GO:0006508">
    <property type="term" value="P:proteolysis"/>
    <property type="evidence" value="ECO:0007669"/>
    <property type="project" value="UniProtKB-KW"/>
</dbReference>
<dbReference type="Gene3D" id="3.90.70.80">
    <property type="match status" value="1"/>
</dbReference>
<feature type="compositionally biased region" description="Polar residues" evidence="9">
    <location>
        <begin position="528"/>
        <end position="537"/>
    </location>
</feature>
<feature type="compositionally biased region" description="Acidic residues" evidence="9">
    <location>
        <begin position="147"/>
        <end position="156"/>
    </location>
</feature>
<evidence type="ECO:0000256" key="8">
    <source>
        <dbReference type="ARBA" id="ARBA00033460"/>
    </source>
</evidence>
<evidence type="ECO:0000256" key="9">
    <source>
        <dbReference type="SAM" id="MobiDB-lite"/>
    </source>
</evidence>
<evidence type="ECO:0000256" key="4">
    <source>
        <dbReference type="ARBA" id="ARBA00022670"/>
    </source>
</evidence>
<proteinExistence type="inferred from homology"/>
<reference evidence="12" key="1">
    <citation type="submission" date="2025-08" db="UniProtKB">
        <authorList>
            <consortium name="RefSeq"/>
        </authorList>
    </citation>
    <scope>IDENTIFICATION</scope>
    <source>
        <tissue evidence="12">Gonad</tissue>
    </source>
</reference>
<accession>A0A6P4Y437</accession>
<evidence type="ECO:0000256" key="2">
    <source>
        <dbReference type="ARBA" id="ARBA00010407"/>
    </source>
</evidence>
<organism evidence="11 12">
    <name type="scientific">Branchiostoma belcheri</name>
    <name type="common">Amphioxus</name>
    <dbReference type="NCBI Taxonomy" id="7741"/>
    <lineage>
        <taxon>Eukaryota</taxon>
        <taxon>Metazoa</taxon>
        <taxon>Chordata</taxon>
        <taxon>Cephalochordata</taxon>
        <taxon>Leptocardii</taxon>
        <taxon>Amphioxiformes</taxon>
        <taxon>Branchiostomatidae</taxon>
        <taxon>Branchiostoma</taxon>
    </lineage>
</organism>
<sequence length="555" mass="61335">MTILPKKKPESDGQESTSGEHSHSHPHRVPHSHGHPTHPHPHGTVPEARVTVRPRSSPPRWGAGGASAREERFSSDEDAPEYGAHSHSGHANKRRHRCSGSPLRGSRKRGGLAVGGHSAHPVGSPQARPVENPGGEEQPDATPVYNSEDEYENSQDVDDKTLMEMEARFEHALKEKKGWTIRQMGVDGACLFRAVADQVYGDQEMHSIVRNHCMDYMLKNYDYFSQYVTEDFMTYINRKRSDHCHGNHLEMVAMSEMYNRPIEVYQYSTEPCNTFHGMHVTDNEPIRVSYHMKRHYNSIVNPWKATIGVGLGLPAFKPGLADKQQVDDAIKASEESELQQTMLEDKMRYTDWEATNEAIEEHVARESYLDWLREQEKRARQATAPRSASATCSSAEAAASRPRGGRSPRNHSSNNSPANTPERAETSDHHGPPSPRAATSGDPHVHTAVDRIGSPVVQGPSAKSPSPLPLGAEGGASPVAGVSGTLEDIPPAAYGLTDWDDDDLLANVLAISQQEYLDSLKRTVAVNNPEQQQQQHMMDTHPPFSMQHSDAKGTS</sequence>
<keyword evidence="11" id="KW-1185">Reference proteome</keyword>
<dbReference type="FunFam" id="3.90.70.80:FF:000002">
    <property type="entry name" value="OTU domain-containing protein 5 isoform X2"/>
    <property type="match status" value="1"/>
</dbReference>
<evidence type="ECO:0000256" key="5">
    <source>
        <dbReference type="ARBA" id="ARBA00022786"/>
    </source>
</evidence>
<feature type="compositionally biased region" description="Low complexity" evidence="9">
    <location>
        <begin position="410"/>
        <end position="419"/>
    </location>
</feature>
<dbReference type="EC" id="3.4.19.12" evidence="3"/>
<dbReference type="Proteomes" id="UP000515135">
    <property type="component" value="Unplaced"/>
</dbReference>
<dbReference type="KEGG" id="bbel:109469678"/>
<comment type="catalytic activity">
    <reaction evidence="1">
        <text>Thiol-dependent hydrolysis of ester, thioester, amide, peptide and isopeptide bonds formed by the C-terminal Gly of ubiquitin (a 76-residue protein attached to proteins as an intracellular targeting signal).</text>
        <dbReference type="EC" id="3.4.19.12"/>
    </reaction>
</comment>
<evidence type="ECO:0000313" key="12">
    <source>
        <dbReference type="RefSeq" id="XP_019623795.1"/>
    </source>
</evidence>
<feature type="compositionally biased region" description="Basic and acidic residues" evidence="9">
    <location>
        <begin position="422"/>
        <end position="431"/>
    </location>
</feature>
<feature type="region of interest" description="Disordered" evidence="9">
    <location>
        <begin position="1"/>
        <end position="159"/>
    </location>
</feature>
<dbReference type="GO" id="GO:0061578">
    <property type="term" value="F:K63-linked deubiquitinase activity"/>
    <property type="evidence" value="ECO:0007669"/>
    <property type="project" value="TreeGrafter"/>
</dbReference>
<keyword evidence="5" id="KW-0833">Ubl conjugation pathway</keyword>
<gene>
    <name evidence="12" type="primary">LOC109469678</name>
</gene>
<dbReference type="PANTHER" id="PTHR12419:SF4">
    <property type="entry name" value="OTU DOMAIN-CONTAINING PROTEIN 5"/>
    <property type="match status" value="1"/>
</dbReference>
<protein>
    <recommendedName>
        <fullName evidence="3">ubiquitinyl hydrolase 1</fullName>
        <ecNumber evidence="3">3.4.19.12</ecNumber>
    </recommendedName>
    <alternativeName>
        <fullName evidence="8">Deubiquitinating enzyme A</fullName>
    </alternativeName>
</protein>
<evidence type="ECO:0000256" key="7">
    <source>
        <dbReference type="ARBA" id="ARBA00022807"/>
    </source>
</evidence>
<dbReference type="GeneID" id="109469678"/>
<dbReference type="GO" id="GO:0004843">
    <property type="term" value="F:cysteine-type deubiquitinase activity"/>
    <property type="evidence" value="ECO:0007669"/>
    <property type="project" value="UniProtKB-EC"/>
</dbReference>
<dbReference type="Pfam" id="PF02338">
    <property type="entry name" value="OTU"/>
    <property type="match status" value="1"/>
</dbReference>
<feature type="compositionally biased region" description="Basic residues" evidence="9">
    <location>
        <begin position="87"/>
        <end position="98"/>
    </location>
</feature>
<evidence type="ECO:0000313" key="11">
    <source>
        <dbReference type="Proteomes" id="UP000515135"/>
    </source>
</evidence>
<feature type="region of interest" description="Disordered" evidence="9">
    <location>
        <begin position="528"/>
        <end position="555"/>
    </location>
</feature>
<keyword evidence="6" id="KW-0378">Hydrolase</keyword>
<keyword evidence="4" id="KW-0645">Protease</keyword>
<dbReference type="GO" id="GO:0016579">
    <property type="term" value="P:protein deubiquitination"/>
    <property type="evidence" value="ECO:0007669"/>
    <property type="project" value="TreeGrafter"/>
</dbReference>
<feature type="compositionally biased region" description="Basic residues" evidence="9">
    <location>
        <begin position="24"/>
        <end position="41"/>
    </location>
</feature>
<dbReference type="PROSITE" id="PS50802">
    <property type="entry name" value="OTU"/>
    <property type="match status" value="1"/>
</dbReference>
<name>A0A6P4Y437_BRABE</name>
<evidence type="ECO:0000256" key="3">
    <source>
        <dbReference type="ARBA" id="ARBA00012759"/>
    </source>
</evidence>
<evidence type="ECO:0000256" key="6">
    <source>
        <dbReference type="ARBA" id="ARBA00022801"/>
    </source>
</evidence>
<dbReference type="PANTHER" id="PTHR12419">
    <property type="entry name" value="OTU DOMAIN CONTAINING PROTEIN"/>
    <property type="match status" value="1"/>
</dbReference>
<dbReference type="OrthoDB" id="409956at2759"/>
<dbReference type="AlphaFoldDB" id="A0A6P4Y437"/>
<dbReference type="GO" id="GO:0001817">
    <property type="term" value="P:regulation of cytokine production"/>
    <property type="evidence" value="ECO:0007669"/>
    <property type="project" value="UniProtKB-ARBA"/>
</dbReference>
<feature type="region of interest" description="Disordered" evidence="9">
    <location>
        <begin position="379"/>
        <end position="484"/>
    </location>
</feature>
<dbReference type="RefSeq" id="XP_019623795.1">
    <property type="nucleotide sequence ID" value="XM_019768236.1"/>
</dbReference>
<feature type="compositionally biased region" description="Low complexity" evidence="9">
    <location>
        <begin position="387"/>
        <end position="402"/>
    </location>
</feature>
<comment type="similarity">
    <text evidence="2">Belongs to the peptidase C85 family.</text>
</comment>
<feature type="domain" description="OTU" evidence="10">
    <location>
        <begin position="179"/>
        <end position="302"/>
    </location>
</feature>
<evidence type="ECO:0000259" key="10">
    <source>
        <dbReference type="PROSITE" id="PS50802"/>
    </source>
</evidence>
<dbReference type="GO" id="GO:0030154">
    <property type="term" value="P:cell differentiation"/>
    <property type="evidence" value="ECO:0007669"/>
    <property type="project" value="UniProtKB-ARBA"/>
</dbReference>
<dbReference type="GO" id="GO:0051241">
    <property type="term" value="P:negative regulation of multicellular organismal process"/>
    <property type="evidence" value="ECO:0007669"/>
    <property type="project" value="UniProtKB-ARBA"/>
</dbReference>
<evidence type="ECO:0000256" key="1">
    <source>
        <dbReference type="ARBA" id="ARBA00000707"/>
    </source>
</evidence>
<feature type="compositionally biased region" description="Polar residues" evidence="9">
    <location>
        <begin position="546"/>
        <end position="555"/>
    </location>
</feature>
<dbReference type="SUPFAM" id="SSF54001">
    <property type="entry name" value="Cysteine proteinases"/>
    <property type="match status" value="1"/>
</dbReference>
<dbReference type="InterPro" id="IPR003323">
    <property type="entry name" value="OTU_dom"/>
</dbReference>